<name>A0A1V9DYI9_9BACT</name>
<dbReference type="GO" id="GO:0009279">
    <property type="term" value="C:cell outer membrane"/>
    <property type="evidence" value="ECO:0007669"/>
    <property type="project" value="UniProtKB-SubCell"/>
</dbReference>
<dbReference type="InterPro" id="IPR011662">
    <property type="entry name" value="Secretin/TonB_short_N"/>
</dbReference>
<comment type="subcellular location">
    <subcellularLocation>
        <location evidence="1 7">Cell outer membrane</location>
        <topology evidence="1 7">Multi-pass membrane protein</topology>
    </subcellularLocation>
</comment>
<dbReference type="Gene3D" id="2.170.130.10">
    <property type="entry name" value="TonB-dependent receptor, plug domain"/>
    <property type="match status" value="1"/>
</dbReference>
<dbReference type="Pfam" id="PF07715">
    <property type="entry name" value="Plug"/>
    <property type="match status" value="1"/>
</dbReference>
<comment type="similarity">
    <text evidence="7">Belongs to the TonB-dependent receptor family.</text>
</comment>
<dbReference type="EMBL" id="LVXG01000082">
    <property type="protein sequence ID" value="OQP38910.1"/>
    <property type="molecule type" value="Genomic_DNA"/>
</dbReference>
<dbReference type="InterPro" id="IPR023996">
    <property type="entry name" value="TonB-dep_OMP_SusC/RagA"/>
</dbReference>
<keyword evidence="6 7" id="KW-0998">Cell outer membrane</keyword>
<dbReference type="InterPro" id="IPR037066">
    <property type="entry name" value="Plug_dom_sf"/>
</dbReference>
<gene>
    <name evidence="10" type="ORF">A4H97_17970</name>
</gene>
<evidence type="ECO:0000259" key="9">
    <source>
        <dbReference type="SMART" id="SM00965"/>
    </source>
</evidence>
<dbReference type="Pfam" id="PF13715">
    <property type="entry name" value="CarbopepD_reg_2"/>
    <property type="match status" value="1"/>
</dbReference>
<comment type="caution">
    <text evidence="10">The sequence shown here is derived from an EMBL/GenBank/DDBJ whole genome shotgun (WGS) entry which is preliminary data.</text>
</comment>
<keyword evidence="4 7" id="KW-0812">Transmembrane</keyword>
<keyword evidence="11" id="KW-1185">Reference proteome</keyword>
<dbReference type="InterPro" id="IPR036942">
    <property type="entry name" value="Beta-barrel_TonB_sf"/>
</dbReference>
<keyword evidence="8" id="KW-0732">Signal</keyword>
<evidence type="ECO:0000256" key="7">
    <source>
        <dbReference type="PROSITE-ProRule" id="PRU01360"/>
    </source>
</evidence>
<dbReference type="InterPro" id="IPR039426">
    <property type="entry name" value="TonB-dep_rcpt-like"/>
</dbReference>
<dbReference type="Pfam" id="PF07660">
    <property type="entry name" value="STN"/>
    <property type="match status" value="1"/>
</dbReference>
<keyword evidence="2 7" id="KW-0813">Transport</keyword>
<proteinExistence type="inferred from homology"/>
<dbReference type="InterPro" id="IPR012910">
    <property type="entry name" value="Plug_dom"/>
</dbReference>
<evidence type="ECO:0000256" key="1">
    <source>
        <dbReference type="ARBA" id="ARBA00004571"/>
    </source>
</evidence>
<evidence type="ECO:0000313" key="11">
    <source>
        <dbReference type="Proteomes" id="UP000192610"/>
    </source>
</evidence>
<dbReference type="NCBIfam" id="TIGR04056">
    <property type="entry name" value="OMP_RagA_SusC"/>
    <property type="match status" value="1"/>
</dbReference>
<feature type="signal peptide" evidence="8">
    <location>
        <begin position="1"/>
        <end position="21"/>
    </location>
</feature>
<evidence type="ECO:0000256" key="6">
    <source>
        <dbReference type="ARBA" id="ARBA00023237"/>
    </source>
</evidence>
<evidence type="ECO:0000256" key="3">
    <source>
        <dbReference type="ARBA" id="ARBA00022452"/>
    </source>
</evidence>
<dbReference type="SUPFAM" id="SSF56935">
    <property type="entry name" value="Porins"/>
    <property type="match status" value="1"/>
</dbReference>
<evidence type="ECO:0000256" key="8">
    <source>
        <dbReference type="SAM" id="SignalP"/>
    </source>
</evidence>
<dbReference type="RefSeq" id="WP_081204923.1">
    <property type="nucleotide sequence ID" value="NZ_FOCZ01000004.1"/>
</dbReference>
<protein>
    <submittedName>
        <fullName evidence="10">SusC/RagA family TonB-linked outer membrane protein</fullName>
    </submittedName>
</protein>
<dbReference type="Gene3D" id="2.40.170.20">
    <property type="entry name" value="TonB-dependent receptor, beta-barrel domain"/>
    <property type="match status" value="1"/>
</dbReference>
<keyword evidence="3 7" id="KW-1134">Transmembrane beta strand</keyword>
<reference evidence="11" key="1">
    <citation type="submission" date="2016-04" db="EMBL/GenBank/DDBJ databases">
        <authorList>
            <person name="Chen L."/>
            <person name="Zhuang W."/>
            <person name="Wang G."/>
        </authorList>
    </citation>
    <scope>NUCLEOTIDE SEQUENCE [LARGE SCALE GENOMIC DNA]</scope>
    <source>
        <strain evidence="11">17621</strain>
    </source>
</reference>
<evidence type="ECO:0000313" key="10">
    <source>
        <dbReference type="EMBL" id="OQP38910.1"/>
    </source>
</evidence>
<evidence type="ECO:0000256" key="4">
    <source>
        <dbReference type="ARBA" id="ARBA00022692"/>
    </source>
</evidence>
<feature type="domain" description="Secretin/TonB short N-terminal" evidence="9">
    <location>
        <begin position="47"/>
        <end position="99"/>
    </location>
</feature>
<dbReference type="PROSITE" id="PS52016">
    <property type="entry name" value="TONB_DEPENDENT_REC_3"/>
    <property type="match status" value="1"/>
</dbReference>
<dbReference type="InterPro" id="IPR008969">
    <property type="entry name" value="CarboxyPept-like_regulatory"/>
</dbReference>
<evidence type="ECO:0000256" key="2">
    <source>
        <dbReference type="ARBA" id="ARBA00022448"/>
    </source>
</evidence>
<feature type="chain" id="PRO_5012845278" evidence="8">
    <location>
        <begin position="22"/>
        <end position="1099"/>
    </location>
</feature>
<dbReference type="Gene3D" id="2.60.40.1120">
    <property type="entry name" value="Carboxypeptidase-like, regulatory domain"/>
    <property type="match status" value="1"/>
</dbReference>
<dbReference type="SMART" id="SM00965">
    <property type="entry name" value="STN"/>
    <property type="match status" value="1"/>
</dbReference>
<dbReference type="Proteomes" id="UP000192610">
    <property type="component" value="Unassembled WGS sequence"/>
</dbReference>
<dbReference type="SUPFAM" id="SSF49464">
    <property type="entry name" value="Carboxypeptidase regulatory domain-like"/>
    <property type="match status" value="1"/>
</dbReference>
<dbReference type="AlphaFoldDB" id="A0A1V9DYI9"/>
<sequence length="1099" mass="120288">MKLTFLLTCVLCLQLSANVHSQTRVTLRLRQATLGHVFLEIEKKTDYRFVFNDNLLQDEALVNVDVNNEPVTEFLTRLLADTKLGYKAINGSLIVIVSKGEETKAVTIHGKVINAQSQAVAGATVQEKGTSNGVNANEQGEFNILVTNNQAVLVVSSVGYVTLEHPLNGNDNVTISLSEDFSKLNDVVVVGYGTARRKDVMGAVTSVKVDGSALSLMPNMNALEALRGNVSGLNLGPVNTAGGQPSTLIRGQRSISGSNDPLILLDGVIYLGAISDINPNDIASFDILKDAVSAATYGSRSANGIIAINTKKGKSGKPVINVKTDQALQRWQKRPKMMKGQEWIEVVNARNKYAPGSLNWLMPGELENYNAGNETDWLDLVTQTGVIQDYSASVSGAAANVNYYLSSSYNDNKGIVVGDKFNRLSALGKVNTKITSWFELGVDAGWSKRDYSGNAASISAAQLMSPYGVVYRDSLGHLEKFPYTQSLANPLWGIQDGTVDNVDIYTTFRLNTYAVVSVPWIKGLSYRLNLLNNQARRESGSFTYETYYVKEGSGIPGRYDPASVQSLLANANGNLSDSTAKSYVLDNILTYDRSIGQHHLTLTGVATRDHFRYEINNSTGSNFTANGNTALGIYGLSKAAVQKVNLTNGERSNIGYLARLNYSFNDKYFLTASWRRDGASVFGEDKRWANFAAIGGAWRASAEPFLAGFTPLNDLKLKFSWGQNGNQGLSPYATLSQVANGAAGNARYEFSNALGTVYYGLVQNTLGNSSLGWEKTAATNFGFTSGWLGNRLFVDLDIYFSKTTDQIFLRTIPIMTGFKDQLSSLGQVNNTGVELTVRTVNLQRKNLSWNSELTFWKNNNKLKHLYQEDKNNDGHEDDDIANNFFIGKPLGAIYGYKQDGIVQAKDDDYIAMTGAAPGAPKYVDLIPDGKIDPDDRTIVGYEKENFRLNLSNTVRYKKFDVYLMVSGIFGGNNTYLRSNTGAFMTSGTGRFNDNSISKPYWTPDNPSNIYPSAYFSGDSRFLGLQSRSFVRIQDLSIAYSFDGAWLKQNHVNSLRLFASGRNLATFTKWVGGDPETGTTVQSNTFPVPTSYSLGANLSF</sequence>
<accession>A0A1V9DYI9</accession>
<keyword evidence="5 7" id="KW-0472">Membrane</keyword>
<dbReference type="STRING" id="354355.SAMN05660816_02809"/>
<organism evidence="10 11">
    <name type="scientific">Niastella yeongjuensis</name>
    <dbReference type="NCBI Taxonomy" id="354355"/>
    <lineage>
        <taxon>Bacteria</taxon>
        <taxon>Pseudomonadati</taxon>
        <taxon>Bacteroidota</taxon>
        <taxon>Chitinophagia</taxon>
        <taxon>Chitinophagales</taxon>
        <taxon>Chitinophagaceae</taxon>
        <taxon>Niastella</taxon>
    </lineage>
</organism>
<evidence type="ECO:0000256" key="5">
    <source>
        <dbReference type="ARBA" id="ARBA00023136"/>
    </source>
</evidence>